<evidence type="ECO:0000313" key="2">
    <source>
        <dbReference type="Proteomes" id="UP000054485"/>
    </source>
</evidence>
<protein>
    <submittedName>
        <fullName evidence="1">Unplaced genomic scaffold CY34scaffold_44, whole genome shotgun sequence</fullName>
    </submittedName>
</protein>
<dbReference type="InParanoid" id="A0A0D0B5W0"/>
<dbReference type="OrthoDB" id="2800503at2759"/>
<reference evidence="2" key="2">
    <citation type="submission" date="2015-01" db="EMBL/GenBank/DDBJ databases">
        <title>Evolutionary Origins and Diversification of the Mycorrhizal Mutualists.</title>
        <authorList>
            <consortium name="DOE Joint Genome Institute"/>
            <consortium name="Mycorrhizal Genomics Consortium"/>
            <person name="Kohler A."/>
            <person name="Kuo A."/>
            <person name="Nagy L.G."/>
            <person name="Floudas D."/>
            <person name="Copeland A."/>
            <person name="Barry K.W."/>
            <person name="Cichocki N."/>
            <person name="Veneault-Fourrey C."/>
            <person name="LaButti K."/>
            <person name="Lindquist E.A."/>
            <person name="Lipzen A."/>
            <person name="Lundell T."/>
            <person name="Morin E."/>
            <person name="Murat C."/>
            <person name="Riley R."/>
            <person name="Ohm R."/>
            <person name="Sun H."/>
            <person name="Tunlid A."/>
            <person name="Henrissat B."/>
            <person name="Grigoriev I.V."/>
            <person name="Hibbett D.S."/>
            <person name="Martin F."/>
        </authorList>
    </citation>
    <scope>NUCLEOTIDE SEQUENCE [LARGE SCALE GENOMIC DNA]</scope>
    <source>
        <strain evidence="2">UH-Slu-Lm8-n1</strain>
    </source>
</reference>
<dbReference type="AlphaFoldDB" id="A0A0D0B5W0"/>
<feature type="non-terminal residue" evidence="1">
    <location>
        <position position="155"/>
    </location>
</feature>
<gene>
    <name evidence="1" type="ORF">CY34DRAFT_78241</name>
</gene>
<dbReference type="Proteomes" id="UP000054485">
    <property type="component" value="Unassembled WGS sequence"/>
</dbReference>
<reference evidence="1 2" key="1">
    <citation type="submission" date="2014-04" db="EMBL/GenBank/DDBJ databases">
        <authorList>
            <consortium name="DOE Joint Genome Institute"/>
            <person name="Kuo A."/>
            <person name="Ruytinx J."/>
            <person name="Rineau F."/>
            <person name="Colpaert J."/>
            <person name="Kohler A."/>
            <person name="Nagy L.G."/>
            <person name="Floudas D."/>
            <person name="Copeland A."/>
            <person name="Barry K.W."/>
            <person name="Cichocki N."/>
            <person name="Veneault-Fourrey C."/>
            <person name="LaButti K."/>
            <person name="Lindquist E.A."/>
            <person name="Lipzen A."/>
            <person name="Lundell T."/>
            <person name="Morin E."/>
            <person name="Murat C."/>
            <person name="Sun H."/>
            <person name="Tunlid A."/>
            <person name="Henrissat B."/>
            <person name="Grigoriev I.V."/>
            <person name="Hibbett D.S."/>
            <person name="Martin F."/>
            <person name="Nordberg H.P."/>
            <person name="Cantor M.N."/>
            <person name="Hua S.X."/>
        </authorList>
    </citation>
    <scope>NUCLEOTIDE SEQUENCE [LARGE SCALE GENOMIC DNA]</scope>
    <source>
        <strain evidence="1 2">UH-Slu-Lm8-n1</strain>
    </source>
</reference>
<accession>A0A0D0B5W0</accession>
<keyword evidence="2" id="KW-1185">Reference proteome</keyword>
<dbReference type="EMBL" id="KN835175">
    <property type="protein sequence ID" value="KIK45264.1"/>
    <property type="molecule type" value="Genomic_DNA"/>
</dbReference>
<sequence>MNETSTLKDLTELQLVAKATLALELLKKNGKTIPEGMTFLSARRLQHGGVLYEVDTHISAIWINEPANRSGFLTHFGHDLIIKDRTYQTLLENIPVAFDPNSPVCIAEIELKAGFKTDEITKARYIKPIARRTPGQHTAHAIFTFKSKNAANQAI</sequence>
<organism evidence="1 2">
    <name type="scientific">Suillus luteus UH-Slu-Lm8-n1</name>
    <dbReference type="NCBI Taxonomy" id="930992"/>
    <lineage>
        <taxon>Eukaryota</taxon>
        <taxon>Fungi</taxon>
        <taxon>Dikarya</taxon>
        <taxon>Basidiomycota</taxon>
        <taxon>Agaricomycotina</taxon>
        <taxon>Agaricomycetes</taxon>
        <taxon>Agaricomycetidae</taxon>
        <taxon>Boletales</taxon>
        <taxon>Suillineae</taxon>
        <taxon>Suillaceae</taxon>
        <taxon>Suillus</taxon>
    </lineage>
</organism>
<evidence type="ECO:0000313" key="1">
    <source>
        <dbReference type="EMBL" id="KIK45264.1"/>
    </source>
</evidence>
<dbReference type="HOGENOM" id="CLU_138300_0_0_1"/>
<proteinExistence type="predicted"/>
<name>A0A0D0B5W0_9AGAM</name>